<evidence type="ECO:0008006" key="4">
    <source>
        <dbReference type="Google" id="ProtNLM"/>
    </source>
</evidence>
<dbReference type="Pfam" id="PF17170">
    <property type="entry name" value="DUF5128"/>
    <property type="match status" value="1"/>
</dbReference>
<evidence type="ECO:0000313" key="2">
    <source>
        <dbReference type="EMBL" id="KKB57502.1"/>
    </source>
</evidence>
<evidence type="ECO:0000313" key="3">
    <source>
        <dbReference type="Proteomes" id="UP000033047"/>
    </source>
</evidence>
<dbReference type="RefSeq" id="WP_046145627.1">
    <property type="nucleotide sequence ID" value="NZ_KQ033912.1"/>
</dbReference>
<dbReference type="InterPro" id="IPR011042">
    <property type="entry name" value="6-blade_b-propeller_TolB-like"/>
</dbReference>
<accession>A0A0F5JJ68</accession>
<keyword evidence="1" id="KW-0732">Signal</keyword>
<dbReference type="Proteomes" id="UP000033047">
    <property type="component" value="Unassembled WGS sequence"/>
</dbReference>
<organism evidence="2 3">
    <name type="scientific">Parabacteroides goldsteinii DSM 19448 = WAL 12034</name>
    <dbReference type="NCBI Taxonomy" id="927665"/>
    <lineage>
        <taxon>Bacteria</taxon>
        <taxon>Pseudomonadati</taxon>
        <taxon>Bacteroidota</taxon>
        <taxon>Bacteroidia</taxon>
        <taxon>Bacteroidales</taxon>
        <taxon>Tannerellaceae</taxon>
        <taxon>Parabacteroides</taxon>
    </lineage>
</organism>
<sequence length="398" mass="44593">MKKMLLGLIAAMMVLTGCGSKQSAGELPEIDLTAKTFSSDKVGIADEIESIEYIPLELTDESLIANVLDACVSDEYIFIYSTRQESVLQFDRKGKFVRPIAKTGNGPGEVAQIISLTIDEENRLFCVNEYFSTSFYSFDGEFIKKITSLRPNSYQLSVGANTMAELGRMYVPMNIPGMFSLGIFNWATDDTIAFRRTIGNVGLMPLEEVSLKGWIYNGSMDGWFCYSDGIDTVWNVNAKAISPAFLIRHGYSAADEEEIRSSKTGNAAVDGKFSIFNIFETPRSYFVKCFKGSDQSKFFLYSLNKETGALCREASLIDADELFGYNRALTGIGIRNETDGGLPIWPFFSFPAKKLMIQFNTAVEIEYLKEKYPDLRKHPVLQQVTEDSNPLVTIYHLR</sequence>
<dbReference type="STRING" id="927665.HMPREF1535_01323"/>
<comment type="caution">
    <text evidence="2">The sequence shown here is derived from an EMBL/GenBank/DDBJ whole genome shotgun (WGS) entry which is preliminary data.</text>
</comment>
<reference evidence="2 3" key="1">
    <citation type="submission" date="2013-04" db="EMBL/GenBank/DDBJ databases">
        <title>The Genome Sequence of Parabacteroides goldsteinii DSM 19448.</title>
        <authorList>
            <consortium name="The Broad Institute Genomics Platform"/>
            <person name="Earl A."/>
            <person name="Ward D."/>
            <person name="Feldgarden M."/>
            <person name="Gevers D."/>
            <person name="Martens E."/>
            <person name="Sakamoto M."/>
            <person name="Benno Y."/>
            <person name="Song Y."/>
            <person name="Liu C."/>
            <person name="Lee J."/>
            <person name="Bolanos M."/>
            <person name="Vaisanen M.L."/>
            <person name="Finegold S.M."/>
            <person name="Walker B."/>
            <person name="Young S."/>
            <person name="Zeng Q."/>
            <person name="Gargeya S."/>
            <person name="Fitzgerald M."/>
            <person name="Haas B."/>
            <person name="Abouelleil A."/>
            <person name="Allen A.W."/>
            <person name="Alvarado L."/>
            <person name="Arachchi H.M."/>
            <person name="Berlin A.M."/>
            <person name="Chapman S.B."/>
            <person name="Gainer-Dewar J."/>
            <person name="Goldberg J."/>
            <person name="Griggs A."/>
            <person name="Gujja S."/>
            <person name="Hansen M."/>
            <person name="Howarth C."/>
            <person name="Imamovic A."/>
            <person name="Ireland A."/>
            <person name="Larimer J."/>
            <person name="McCowan C."/>
            <person name="Murphy C."/>
            <person name="Pearson M."/>
            <person name="Poon T.W."/>
            <person name="Priest M."/>
            <person name="Roberts A."/>
            <person name="Saif S."/>
            <person name="Shea T."/>
            <person name="Sisk P."/>
            <person name="Sykes S."/>
            <person name="Wortman J."/>
            <person name="Nusbaum C."/>
            <person name="Birren B."/>
        </authorList>
    </citation>
    <scope>NUCLEOTIDE SEQUENCE [LARGE SCALE GENOMIC DNA]</scope>
    <source>
        <strain evidence="2 3">DSM 19448</strain>
    </source>
</reference>
<dbReference type="EMBL" id="AQHV01000009">
    <property type="protein sequence ID" value="KKB57502.1"/>
    <property type="molecule type" value="Genomic_DNA"/>
</dbReference>
<dbReference type="Gene3D" id="2.120.10.30">
    <property type="entry name" value="TolB, C-terminal domain"/>
    <property type="match status" value="1"/>
</dbReference>
<protein>
    <recommendedName>
        <fullName evidence="4">6-bladed beta-propeller</fullName>
    </recommendedName>
</protein>
<evidence type="ECO:0000256" key="1">
    <source>
        <dbReference type="SAM" id="SignalP"/>
    </source>
</evidence>
<dbReference type="AlphaFoldDB" id="A0A0F5JJ68"/>
<gene>
    <name evidence="2" type="ORF">HMPREF1535_01323</name>
</gene>
<dbReference type="HOGENOM" id="CLU_053283_1_1_10"/>
<feature type="signal peptide" evidence="1">
    <location>
        <begin position="1"/>
        <end position="23"/>
    </location>
</feature>
<dbReference type="PROSITE" id="PS51257">
    <property type="entry name" value="PROKAR_LIPOPROTEIN"/>
    <property type="match status" value="1"/>
</dbReference>
<dbReference type="PATRIC" id="fig|927665.4.peg.1352"/>
<feature type="chain" id="PRO_5002490452" description="6-bladed beta-propeller" evidence="1">
    <location>
        <begin position="24"/>
        <end position="398"/>
    </location>
</feature>
<name>A0A0F5JJ68_9BACT</name>
<proteinExistence type="predicted"/>